<dbReference type="GO" id="GO:0051537">
    <property type="term" value="F:2 iron, 2 sulfur cluster binding"/>
    <property type="evidence" value="ECO:0007669"/>
    <property type="project" value="UniProtKB-KW"/>
</dbReference>
<name>A0A0W8G1N8_9ZZZZ</name>
<feature type="domain" description="Rieske" evidence="7">
    <location>
        <begin position="95"/>
        <end position="168"/>
    </location>
</feature>
<keyword evidence="2" id="KW-0479">Metal-binding</keyword>
<dbReference type="GO" id="GO:0046872">
    <property type="term" value="F:metal ion binding"/>
    <property type="evidence" value="ECO:0007669"/>
    <property type="project" value="UniProtKB-KW"/>
</dbReference>
<evidence type="ECO:0000256" key="5">
    <source>
        <dbReference type="ARBA" id="ARBA00023157"/>
    </source>
</evidence>
<evidence type="ECO:0000256" key="2">
    <source>
        <dbReference type="ARBA" id="ARBA00022723"/>
    </source>
</evidence>
<dbReference type="GO" id="GO:0016020">
    <property type="term" value="C:membrane"/>
    <property type="evidence" value="ECO:0007669"/>
    <property type="project" value="InterPro"/>
</dbReference>
<dbReference type="Gene3D" id="2.102.10.10">
    <property type="entry name" value="Rieske [2Fe-2S] iron-sulphur domain"/>
    <property type="match status" value="1"/>
</dbReference>
<proteinExistence type="predicted"/>
<dbReference type="PANTHER" id="PTHR10134">
    <property type="entry name" value="CYTOCHROME B-C1 COMPLEX SUBUNIT RIESKE, MITOCHONDRIAL"/>
    <property type="match status" value="1"/>
</dbReference>
<dbReference type="AlphaFoldDB" id="A0A0W8G1N8"/>
<dbReference type="PRINTS" id="PR00162">
    <property type="entry name" value="RIESKE"/>
</dbReference>
<dbReference type="CDD" id="cd03467">
    <property type="entry name" value="Rieske"/>
    <property type="match status" value="1"/>
</dbReference>
<keyword evidence="1" id="KW-0001">2Fe-2S</keyword>
<protein>
    <recommendedName>
        <fullName evidence="7">Rieske domain-containing protein</fullName>
    </recommendedName>
</protein>
<evidence type="ECO:0000259" key="7">
    <source>
        <dbReference type="PROSITE" id="PS51296"/>
    </source>
</evidence>
<comment type="caution">
    <text evidence="8">The sequence shown here is derived from an EMBL/GenBank/DDBJ whole genome shotgun (WGS) entry which is preliminary data.</text>
</comment>
<comment type="cofactor">
    <cofactor evidence="6">
        <name>[2Fe-2S] cluster</name>
        <dbReference type="ChEBI" id="CHEBI:190135"/>
    </cofactor>
</comment>
<evidence type="ECO:0000256" key="6">
    <source>
        <dbReference type="ARBA" id="ARBA00034078"/>
    </source>
</evidence>
<keyword evidence="5" id="KW-1015">Disulfide bond</keyword>
<organism evidence="8">
    <name type="scientific">hydrocarbon metagenome</name>
    <dbReference type="NCBI Taxonomy" id="938273"/>
    <lineage>
        <taxon>unclassified sequences</taxon>
        <taxon>metagenomes</taxon>
        <taxon>ecological metagenomes</taxon>
    </lineage>
</organism>
<evidence type="ECO:0000313" key="8">
    <source>
        <dbReference type="EMBL" id="KUG27013.1"/>
    </source>
</evidence>
<accession>A0A0W8G1N8</accession>
<dbReference type="InterPro" id="IPR017941">
    <property type="entry name" value="Rieske_2Fe-2S"/>
</dbReference>
<dbReference type="InterPro" id="IPR036922">
    <property type="entry name" value="Rieske_2Fe-2S_sf"/>
</dbReference>
<gene>
    <name evidence="8" type="ORF">ASZ90_003143</name>
</gene>
<keyword evidence="3" id="KW-0408">Iron</keyword>
<dbReference type="InterPro" id="IPR014349">
    <property type="entry name" value="Rieske_Fe-S_prot"/>
</dbReference>
<keyword evidence="4" id="KW-0411">Iron-sulfur</keyword>
<dbReference type="Pfam" id="PF00355">
    <property type="entry name" value="Rieske"/>
    <property type="match status" value="1"/>
</dbReference>
<evidence type="ECO:0000256" key="4">
    <source>
        <dbReference type="ARBA" id="ARBA00023014"/>
    </source>
</evidence>
<evidence type="ECO:0000256" key="1">
    <source>
        <dbReference type="ARBA" id="ARBA00022714"/>
    </source>
</evidence>
<dbReference type="SUPFAM" id="SSF50022">
    <property type="entry name" value="ISP domain"/>
    <property type="match status" value="1"/>
</dbReference>
<evidence type="ECO:0000256" key="3">
    <source>
        <dbReference type="ARBA" id="ARBA00023004"/>
    </source>
</evidence>
<dbReference type="EMBL" id="LNQE01000375">
    <property type="protein sequence ID" value="KUG27013.1"/>
    <property type="molecule type" value="Genomic_DNA"/>
</dbReference>
<reference evidence="8" key="1">
    <citation type="journal article" date="2015" name="Proc. Natl. Acad. Sci. U.S.A.">
        <title>Networks of energetic and metabolic interactions define dynamics in microbial communities.</title>
        <authorList>
            <person name="Embree M."/>
            <person name="Liu J.K."/>
            <person name="Al-Bassam M.M."/>
            <person name="Zengler K."/>
        </authorList>
    </citation>
    <scope>NUCLEOTIDE SEQUENCE</scope>
</reference>
<dbReference type="PROSITE" id="PS51296">
    <property type="entry name" value="RIESKE"/>
    <property type="match status" value="1"/>
</dbReference>
<sequence length="170" mass="17974">MISDQELKNLTCNVSRRDFINKSAKTIGGIAVGSFVVSFINACSSDDSSPTSPTNGGGNGNDPVELKVDINLPENSSLQTIGGLLTLGSNGIDPQGIFLYRQSETSVIAFSRECTHERCQVGAFGSNNIATCPCHGSRYNQLGNVVTGPATSSLRRYSAVLEGNIITITR</sequence>
<dbReference type="InterPro" id="IPR005805">
    <property type="entry name" value="Rieske_Fe-S_prot_C"/>
</dbReference>